<accession>A0A1L2JY01</accession>
<reference evidence="1" key="1">
    <citation type="submission" date="2016-09" db="EMBL/GenBank/DDBJ databases">
        <title>Two 'Candidatus Liberibacter asiaticus' recently found in California harbor different prophages.</title>
        <authorList>
            <person name="Zheng Z."/>
            <person name="Wu F."/>
            <person name="Deng X."/>
            <person name="Chen J."/>
        </authorList>
    </citation>
    <scope>NUCLEOTIDE SEQUENCE</scope>
</reference>
<proteinExistence type="predicted"/>
<name>A0A1L2JY01_9CAUD</name>
<evidence type="ECO:0000313" key="1">
    <source>
        <dbReference type="EMBL" id="APC46007.1"/>
    </source>
</evidence>
<dbReference type="EMBL" id="KX879601">
    <property type="protein sequence ID" value="APC46007.1"/>
    <property type="molecule type" value="Genomic_DNA"/>
</dbReference>
<organism evidence="1">
    <name type="scientific">Liberibacter phage SGCA5-1</name>
    <dbReference type="NCBI Taxonomy" id="1903184"/>
    <lineage>
        <taxon>Viruses</taxon>
        <taxon>Duplodnaviria</taxon>
        <taxon>Heunggongvirae</taxon>
        <taxon>Uroviricota</taxon>
        <taxon>Caudoviricetes</taxon>
    </lineage>
</organism>
<sequence length="129" mass="16510">MERKVLTPEERMLCRREYKRRYYLKNRDKILERRRRRYLKNKDKIRESYHQYYLKNKDKYREYKRRYYLKNRDKMREKARQSYRKLYSKDSWIAPEEPMGMTKAEIEALEREIARLKAKPIEELIYKRG</sequence>
<gene>
    <name evidence="1" type="ORF">PSGCA5_26</name>
</gene>
<protein>
    <submittedName>
        <fullName evidence="1">Uncharacterized protein</fullName>
    </submittedName>
</protein>